<dbReference type="EMBL" id="BMFP01000004">
    <property type="protein sequence ID" value="GGG18314.1"/>
    <property type="molecule type" value="Genomic_DNA"/>
</dbReference>
<proteinExistence type="predicted"/>
<dbReference type="RefSeq" id="WP_188501687.1">
    <property type="nucleotide sequence ID" value="NZ_BMFP01000004.1"/>
</dbReference>
<comment type="caution">
    <text evidence="1">The sequence shown here is derived from an EMBL/GenBank/DDBJ whole genome shotgun (WGS) entry which is preliminary data.</text>
</comment>
<organism evidence="1 2">
    <name type="scientific">Pontibacter amylolyticus</name>
    <dbReference type="NCBI Taxonomy" id="1424080"/>
    <lineage>
        <taxon>Bacteria</taxon>
        <taxon>Pseudomonadati</taxon>
        <taxon>Bacteroidota</taxon>
        <taxon>Cytophagia</taxon>
        <taxon>Cytophagales</taxon>
        <taxon>Hymenobacteraceae</taxon>
        <taxon>Pontibacter</taxon>
    </lineage>
</organism>
<gene>
    <name evidence="1" type="ORF">GCM10011323_23110</name>
</gene>
<reference evidence="2" key="1">
    <citation type="journal article" date="2019" name="Int. J. Syst. Evol. Microbiol.">
        <title>The Global Catalogue of Microorganisms (GCM) 10K type strain sequencing project: providing services to taxonomists for standard genome sequencing and annotation.</title>
        <authorList>
            <consortium name="The Broad Institute Genomics Platform"/>
            <consortium name="The Broad Institute Genome Sequencing Center for Infectious Disease"/>
            <person name="Wu L."/>
            <person name="Ma J."/>
        </authorList>
    </citation>
    <scope>NUCLEOTIDE SEQUENCE [LARGE SCALE GENOMIC DNA]</scope>
    <source>
        <strain evidence="2">CGMCC 1.12749</strain>
    </source>
</reference>
<keyword evidence="2" id="KW-1185">Reference proteome</keyword>
<evidence type="ECO:0000313" key="2">
    <source>
        <dbReference type="Proteomes" id="UP000634043"/>
    </source>
</evidence>
<accession>A0ABQ1W718</accession>
<name>A0ABQ1W718_9BACT</name>
<protein>
    <submittedName>
        <fullName evidence="1">Uncharacterized protein</fullName>
    </submittedName>
</protein>
<sequence length="335" mass="39165">MIRVIEIKALPDPELVSITIEQDLPNIPGYRKKKERVTGYTIGSINYNCRIGDVFDHAYLKIITQDHPFDFNPNNYDIDIEFALKCFQYESHFESGVYYRYDTVGIKDTSEALQFLKDNYYESDASMGDDNSARNRYVTNATASSMARYAMVYLNTQGYTPSQIHKLRKNLSLENLNSRRFTIEELLLCFEKQSAYFLNLYKEMNENDRFENHLMNLSDHAKALLMLEGYGPVEDIAARFGRQVFHKHVSRYKHFPTHNHVHQCESIHNDYDENGVFHANTKVFGSNKETKFYVVTEDYLKQLGMRLCKNCQDIDDKQYTNTSFYSSDADNDLPF</sequence>
<evidence type="ECO:0000313" key="1">
    <source>
        <dbReference type="EMBL" id="GGG18314.1"/>
    </source>
</evidence>
<dbReference type="Proteomes" id="UP000634043">
    <property type="component" value="Unassembled WGS sequence"/>
</dbReference>